<gene>
    <name evidence="1" type="ORF">LTS18_005023</name>
</gene>
<protein>
    <submittedName>
        <fullName evidence="1">Uncharacterized protein</fullName>
    </submittedName>
</protein>
<dbReference type="EMBL" id="JAWDJW010001189">
    <property type="protein sequence ID" value="KAK3079370.1"/>
    <property type="molecule type" value="Genomic_DNA"/>
</dbReference>
<proteinExistence type="predicted"/>
<reference evidence="1" key="1">
    <citation type="submission" date="2024-09" db="EMBL/GenBank/DDBJ databases">
        <title>Black Yeasts Isolated from many extreme environments.</title>
        <authorList>
            <person name="Coleine C."/>
            <person name="Stajich J.E."/>
            <person name="Selbmann L."/>
        </authorList>
    </citation>
    <scope>NUCLEOTIDE SEQUENCE</scope>
    <source>
        <strain evidence="1">CCFEE 5737</strain>
    </source>
</reference>
<comment type="caution">
    <text evidence="1">The sequence shown here is derived from an EMBL/GenBank/DDBJ whole genome shotgun (WGS) entry which is preliminary data.</text>
</comment>
<evidence type="ECO:0000313" key="2">
    <source>
        <dbReference type="Proteomes" id="UP001186974"/>
    </source>
</evidence>
<evidence type="ECO:0000313" key="1">
    <source>
        <dbReference type="EMBL" id="KAK3079370.1"/>
    </source>
</evidence>
<keyword evidence="2" id="KW-1185">Reference proteome</keyword>
<accession>A0ACC3DRX2</accession>
<dbReference type="Proteomes" id="UP001186974">
    <property type="component" value="Unassembled WGS sequence"/>
</dbReference>
<organism evidence="1 2">
    <name type="scientific">Coniosporium uncinatum</name>
    <dbReference type="NCBI Taxonomy" id="93489"/>
    <lineage>
        <taxon>Eukaryota</taxon>
        <taxon>Fungi</taxon>
        <taxon>Dikarya</taxon>
        <taxon>Ascomycota</taxon>
        <taxon>Pezizomycotina</taxon>
        <taxon>Dothideomycetes</taxon>
        <taxon>Dothideomycetes incertae sedis</taxon>
        <taxon>Coniosporium</taxon>
    </lineage>
</organism>
<feature type="non-terminal residue" evidence="1">
    <location>
        <position position="317"/>
    </location>
</feature>
<name>A0ACC3DRX2_9PEZI</name>
<sequence>MAAVVEATAEEEAEAGDETSIPVLAVMDEEVMSTAVVGVKRAVMEAEGMSMVVVAAGDDRSTVVEDDSNTEVVDGKNMAEEEMADTEVEVIHTVVAVRSMAVVEEGDTAAETHMARADIMDATVKEEEEAAAASVGEEADKTNTAPPAATTAVDTAAAEEIPTAEIKAVNMHSSGTSYGGGGAYGGMSDDFSGAASHASQHAGDSGDQSLFSSALGMLSGNKQNLQHGDIDEDDAVRQHQNMYSSGGGNHSASSGNVGAAAAMQALKMFTGGGSGGGMGRQQQQHQGGGGAQNQFIGMAMAQAAQLFDKQSAQGNTA</sequence>